<name>A0A640KHY1_LEITA</name>
<keyword evidence="3" id="KW-1185">Reference proteome</keyword>
<feature type="region of interest" description="Disordered" evidence="1">
    <location>
        <begin position="1"/>
        <end position="26"/>
    </location>
</feature>
<feature type="compositionally biased region" description="Basic residues" evidence="1">
    <location>
        <begin position="257"/>
        <end position="280"/>
    </location>
</feature>
<dbReference type="OrthoDB" id="260335at2759"/>
<evidence type="ECO:0000313" key="3">
    <source>
        <dbReference type="Proteomes" id="UP000419144"/>
    </source>
</evidence>
<feature type="region of interest" description="Disordered" evidence="1">
    <location>
        <begin position="217"/>
        <end position="280"/>
    </location>
</feature>
<sequence>MTSAEAESYPMEEPVTSSVVEEDGEPRDLQVAVSAVDDAAEEKALSGKECGPATTYDDLSNPHVFKMCVREVDENYMSVVRGLGAFSREDEEVCRNAVDICKDIIAMEQSLFSEAPSYITNYIATQRTETDAWNKAVQSRWTIPTPEGPPRTWEEQRAYVDPGVPLMLPYNAERFRKEHPERVRPEGTYYDLFYGDGTQVIFSPPPDNKRKQIEEERKKHPQLPYHGPYVFKPQQKRTMRVSPDFVPSCAEVDKPRTPQRKKPVNTTKAKKNPKKKVTTK</sequence>
<accession>A0A640KHY1</accession>
<organism evidence="2 3">
    <name type="scientific">Leishmania tarentolae</name>
    <name type="common">Sauroleishmania tarentolae</name>
    <dbReference type="NCBI Taxonomy" id="5689"/>
    <lineage>
        <taxon>Eukaryota</taxon>
        <taxon>Discoba</taxon>
        <taxon>Euglenozoa</taxon>
        <taxon>Kinetoplastea</taxon>
        <taxon>Metakinetoplastina</taxon>
        <taxon>Trypanosomatida</taxon>
        <taxon>Trypanosomatidae</taxon>
        <taxon>Leishmaniinae</taxon>
        <taxon>Leishmania</taxon>
        <taxon>lizard Leishmania</taxon>
    </lineage>
</organism>
<evidence type="ECO:0000313" key="2">
    <source>
        <dbReference type="EMBL" id="GET89163.1"/>
    </source>
</evidence>
<proteinExistence type="predicted"/>
<dbReference type="AlphaFoldDB" id="A0A640KHY1"/>
<gene>
    <name evidence="2" type="ORF">LtaPh_2507700</name>
</gene>
<dbReference type="VEuPathDB" id="TriTrypDB:LtaPh_2507700"/>
<comment type="caution">
    <text evidence="2">The sequence shown here is derived from an EMBL/GenBank/DDBJ whole genome shotgun (WGS) entry which is preliminary data.</text>
</comment>
<evidence type="ECO:0000256" key="1">
    <source>
        <dbReference type="SAM" id="MobiDB-lite"/>
    </source>
</evidence>
<reference evidence="2" key="1">
    <citation type="submission" date="2019-11" db="EMBL/GenBank/DDBJ databases">
        <title>Leishmania tarentolae CDS.</title>
        <authorList>
            <person name="Goto Y."/>
            <person name="Yamagishi J."/>
        </authorList>
    </citation>
    <scope>NUCLEOTIDE SEQUENCE [LARGE SCALE GENOMIC DNA]</scope>
    <source>
        <strain evidence="2">Parrot Tar II</strain>
    </source>
</reference>
<dbReference type="Proteomes" id="UP000419144">
    <property type="component" value="Unassembled WGS sequence"/>
</dbReference>
<dbReference type="EMBL" id="BLBS01000034">
    <property type="protein sequence ID" value="GET89163.1"/>
    <property type="molecule type" value="Genomic_DNA"/>
</dbReference>
<protein>
    <submittedName>
        <fullName evidence="2">Uncharacterized protein</fullName>
    </submittedName>
</protein>